<protein>
    <submittedName>
        <fullName evidence="1">Uncharacterized protein</fullName>
    </submittedName>
</protein>
<dbReference type="EMBL" id="PHWZ01000037">
    <property type="protein sequence ID" value="TEY80587.1"/>
    <property type="molecule type" value="Genomic_DNA"/>
</dbReference>
<gene>
    <name evidence="1" type="ORF">BOTCAL_0037g00430</name>
</gene>
<accession>A0A4Y8DCG0</accession>
<comment type="caution">
    <text evidence="1">The sequence shown here is derived from an EMBL/GenBank/DDBJ whole genome shotgun (WGS) entry which is preliminary data.</text>
</comment>
<name>A0A4Y8DCG0_9HELO</name>
<keyword evidence="2" id="KW-1185">Reference proteome</keyword>
<evidence type="ECO:0000313" key="1">
    <source>
        <dbReference type="EMBL" id="TEY80587.1"/>
    </source>
</evidence>
<proteinExistence type="predicted"/>
<sequence length="78" mass="8380">MEQEEVVDVDDANWNDSNLDASLPPCQINFSRPYSNIPELAFAPNGRILGLINGNSAGFLLGTYARSIAMGSLPVAQL</sequence>
<organism evidence="1 2">
    <name type="scientific">Botryotinia calthae</name>
    <dbReference type="NCBI Taxonomy" id="38488"/>
    <lineage>
        <taxon>Eukaryota</taxon>
        <taxon>Fungi</taxon>
        <taxon>Dikarya</taxon>
        <taxon>Ascomycota</taxon>
        <taxon>Pezizomycotina</taxon>
        <taxon>Leotiomycetes</taxon>
        <taxon>Helotiales</taxon>
        <taxon>Sclerotiniaceae</taxon>
        <taxon>Botryotinia</taxon>
    </lineage>
</organism>
<reference evidence="1 2" key="1">
    <citation type="submission" date="2017-11" db="EMBL/GenBank/DDBJ databases">
        <title>Comparative genomics of Botrytis spp.</title>
        <authorList>
            <person name="Valero-Jimenez C.A."/>
            <person name="Tapia P."/>
            <person name="Veloso J."/>
            <person name="Silva-Moreno E."/>
            <person name="Staats M."/>
            <person name="Valdes J.H."/>
            <person name="Van Kan J.A.L."/>
        </authorList>
    </citation>
    <scope>NUCLEOTIDE SEQUENCE [LARGE SCALE GENOMIC DNA]</scope>
    <source>
        <strain evidence="1 2">MUCL2830</strain>
    </source>
</reference>
<dbReference type="AlphaFoldDB" id="A0A4Y8DCG0"/>
<dbReference type="Proteomes" id="UP000297299">
    <property type="component" value="Unassembled WGS sequence"/>
</dbReference>
<evidence type="ECO:0000313" key="2">
    <source>
        <dbReference type="Proteomes" id="UP000297299"/>
    </source>
</evidence>